<accession>A0ABT1N595</accession>
<keyword evidence="1 2" id="KW-0732">Signal</keyword>
<dbReference type="InterPro" id="IPR053713">
    <property type="entry name" value="Bact_OM_Channel_sf"/>
</dbReference>
<dbReference type="EMBL" id="JANEYT010000049">
    <property type="protein sequence ID" value="MCQ1059890.1"/>
    <property type="molecule type" value="Genomic_DNA"/>
</dbReference>
<proteinExistence type="predicted"/>
<dbReference type="RefSeq" id="WP_255044005.1">
    <property type="nucleotide sequence ID" value="NZ_JANEYT010000049.1"/>
</dbReference>
<gene>
    <name evidence="3" type="ORF">NHN17_17720</name>
</gene>
<evidence type="ECO:0000256" key="2">
    <source>
        <dbReference type="SAM" id="SignalP"/>
    </source>
</evidence>
<dbReference type="Pfam" id="PF06178">
    <property type="entry name" value="KdgM"/>
    <property type="match status" value="1"/>
</dbReference>
<dbReference type="InterPro" id="IPR009331">
    <property type="entry name" value="Oligogalacturonate-sp_porin"/>
</dbReference>
<dbReference type="Gene3D" id="2.40.160.40">
    <property type="entry name" value="monomeric porin ompg"/>
    <property type="match status" value="1"/>
</dbReference>
<protein>
    <submittedName>
        <fullName evidence="3">Oligogalacturonate-specific porin KdgM family protein</fullName>
    </submittedName>
</protein>
<evidence type="ECO:0000313" key="3">
    <source>
        <dbReference type="EMBL" id="MCQ1059890.1"/>
    </source>
</evidence>
<evidence type="ECO:0000256" key="1">
    <source>
        <dbReference type="ARBA" id="ARBA00022729"/>
    </source>
</evidence>
<keyword evidence="4" id="KW-1185">Reference proteome</keyword>
<reference evidence="3 4" key="1">
    <citation type="submission" date="2022-07" db="EMBL/GenBank/DDBJ databases">
        <title>Photobacterium pectinilyticum sp. nov., a marine bacterium isolated from surface seawater of Qingdao offshore.</title>
        <authorList>
            <person name="Wang X."/>
        </authorList>
    </citation>
    <scope>NUCLEOTIDE SEQUENCE [LARGE SCALE GENOMIC DNA]</scope>
    <source>
        <strain evidence="3 4">ZSDE20</strain>
    </source>
</reference>
<sequence length="228" mass="25724">MKKTKIFVLALTSMIASTSVSAATLMVRQERLHDAYNPVDKNATMFKLTGSVDKTFFAVQAILKGENPNSYATSNNELQLGYRYYVNDKLLLIPKIDATAVSTGIGYKPQLGIVSNWGGGFSTEFKYKHEFFVSKNGRDSDQTKSQYQVNLNYAATENLRFGLQYDYHRRVVGGALWDNEKYKHEIEAKSYYTVAKGLTPFVTFSAVPVHPTSDDYQLRSRVGVLYSF</sequence>
<dbReference type="Proteomes" id="UP001524460">
    <property type="component" value="Unassembled WGS sequence"/>
</dbReference>
<comment type="caution">
    <text evidence="3">The sequence shown here is derived from an EMBL/GenBank/DDBJ whole genome shotgun (WGS) entry which is preliminary data.</text>
</comment>
<feature type="signal peptide" evidence="2">
    <location>
        <begin position="1"/>
        <end position="22"/>
    </location>
</feature>
<dbReference type="PANTHER" id="PTHR38105:SF5">
    <property type="entry name" value="OUTER MEMBRANE PROTEIN"/>
    <property type="match status" value="1"/>
</dbReference>
<name>A0ABT1N595_9GAMM</name>
<dbReference type="PANTHER" id="PTHR38105">
    <property type="entry name" value="OUTER MEMBRANE PROTEIN-RELATED-RELATED"/>
    <property type="match status" value="1"/>
</dbReference>
<evidence type="ECO:0000313" key="4">
    <source>
        <dbReference type="Proteomes" id="UP001524460"/>
    </source>
</evidence>
<organism evidence="3 4">
    <name type="scientific">Photobacterium pectinilyticum</name>
    <dbReference type="NCBI Taxonomy" id="2906793"/>
    <lineage>
        <taxon>Bacteria</taxon>
        <taxon>Pseudomonadati</taxon>
        <taxon>Pseudomonadota</taxon>
        <taxon>Gammaproteobacteria</taxon>
        <taxon>Vibrionales</taxon>
        <taxon>Vibrionaceae</taxon>
        <taxon>Photobacterium</taxon>
    </lineage>
</organism>
<feature type="chain" id="PRO_5045405814" evidence="2">
    <location>
        <begin position="23"/>
        <end position="228"/>
    </location>
</feature>